<dbReference type="Pfam" id="PF00144">
    <property type="entry name" value="Beta-lactamase"/>
    <property type="match status" value="1"/>
</dbReference>
<dbReference type="GO" id="GO:0016787">
    <property type="term" value="F:hydrolase activity"/>
    <property type="evidence" value="ECO:0007669"/>
    <property type="project" value="UniProtKB-KW"/>
</dbReference>
<evidence type="ECO:0000313" key="4">
    <source>
        <dbReference type="Proteomes" id="UP000280792"/>
    </source>
</evidence>
<dbReference type="PANTHER" id="PTHR43283:SF7">
    <property type="entry name" value="BETA-LACTAMASE-RELATED DOMAIN-CONTAINING PROTEIN"/>
    <property type="match status" value="1"/>
</dbReference>
<dbReference type="InterPro" id="IPR001466">
    <property type="entry name" value="Beta-lactam-related"/>
</dbReference>
<dbReference type="Proteomes" id="UP000280792">
    <property type="component" value="Unassembled WGS sequence"/>
</dbReference>
<dbReference type="RefSeq" id="WP_125015837.1">
    <property type="nucleotide sequence ID" value="NZ_QWEZ01000001.1"/>
</dbReference>
<keyword evidence="4" id="KW-1185">Reference proteome</keyword>
<dbReference type="Gene3D" id="3.40.710.10">
    <property type="entry name" value="DD-peptidase/beta-lactamase superfamily"/>
    <property type="match status" value="1"/>
</dbReference>
<evidence type="ECO:0000259" key="2">
    <source>
        <dbReference type="Pfam" id="PF00144"/>
    </source>
</evidence>
<dbReference type="PANTHER" id="PTHR43283">
    <property type="entry name" value="BETA-LACTAMASE-RELATED"/>
    <property type="match status" value="1"/>
</dbReference>
<keyword evidence="3" id="KW-0378">Hydrolase</keyword>
<dbReference type="InterPro" id="IPR050789">
    <property type="entry name" value="Diverse_Enzym_Activities"/>
</dbReference>
<comment type="caution">
    <text evidence="3">The sequence shown here is derived from an EMBL/GenBank/DDBJ whole genome shotgun (WGS) entry which is preliminary data.</text>
</comment>
<feature type="domain" description="Beta-lactamase-related" evidence="2">
    <location>
        <begin position="44"/>
        <end position="332"/>
    </location>
</feature>
<gene>
    <name evidence="3" type="ORF">D0544_01795</name>
</gene>
<dbReference type="EMBL" id="QWEZ01000001">
    <property type="protein sequence ID" value="RRJ83876.1"/>
    <property type="molecule type" value="Genomic_DNA"/>
</dbReference>
<accession>A0A3P3VQE7</accession>
<reference evidence="3 4" key="2">
    <citation type="submission" date="2018-12" db="EMBL/GenBank/DDBJ databases">
        <title>Simiduia agarivorans gen. nov., sp. nov., a marine, agarolytic bacterium isolated from shallow coastal water from Keelung, Taiwan.</title>
        <authorList>
            <person name="Shieh W.Y."/>
        </authorList>
    </citation>
    <scope>NUCLEOTIDE SEQUENCE [LARGE SCALE GENOMIC DNA]</scope>
    <source>
        <strain evidence="3 4">GTF-13</strain>
    </source>
</reference>
<evidence type="ECO:0000256" key="1">
    <source>
        <dbReference type="SAM" id="MobiDB-lite"/>
    </source>
</evidence>
<feature type="region of interest" description="Disordered" evidence="1">
    <location>
        <begin position="1"/>
        <end position="23"/>
    </location>
</feature>
<proteinExistence type="predicted"/>
<evidence type="ECO:0000313" key="3">
    <source>
        <dbReference type="EMBL" id="RRJ83876.1"/>
    </source>
</evidence>
<dbReference type="AlphaFoldDB" id="A0A3P3VQE7"/>
<reference evidence="3 4" key="1">
    <citation type="submission" date="2018-08" db="EMBL/GenBank/DDBJ databases">
        <authorList>
            <person name="Khan S.A."/>
        </authorList>
    </citation>
    <scope>NUCLEOTIDE SEQUENCE [LARGE SCALE GENOMIC DNA]</scope>
    <source>
        <strain evidence="3 4">GTF-13</strain>
    </source>
</reference>
<dbReference type="SUPFAM" id="SSF56601">
    <property type="entry name" value="beta-lactamase/transpeptidase-like"/>
    <property type="match status" value="1"/>
</dbReference>
<protein>
    <submittedName>
        <fullName evidence="3">Class C beta-lactamase-related serine hydrolase</fullName>
    </submittedName>
</protein>
<name>A0A3P3VQE7_9GAMM</name>
<sequence>MALPALAQDPYPSPRWEQAPAPESPQVKALLDYSFPPRAADRSGVRTDGLVVIRGGRLVLERYQLPYDANKPHLAWSVSKSFINALYGVAEQRGLVKLSDPVGRYYRPLQQEGYDRIRVEHLLHWASGLDWAETYESAPLTSSVVAMLYTLGRDDMAAWTASHPIKVEPGQRHSYSSGDTNLLSAALRGVVGEEAYREFPWAALFEPLGMTSVTWEQDASGTYVGSSYLYATPRDMARLGYLYLRRGRWQGAQLIREAWVDFSTRLAPAYGHEPVAMDDDSRPGGHWWVNQGVESQDQPLAWPSAPADTYTAWGHWGQYIFVIPSLDLVVVRTGDDRDGSFDRNRFLGHVVAAFGRAEGE</sequence>
<organism evidence="3 4">
    <name type="scientific">Aestuariirhabdus litorea</name>
    <dbReference type="NCBI Taxonomy" id="2528527"/>
    <lineage>
        <taxon>Bacteria</taxon>
        <taxon>Pseudomonadati</taxon>
        <taxon>Pseudomonadota</taxon>
        <taxon>Gammaproteobacteria</taxon>
        <taxon>Oceanospirillales</taxon>
        <taxon>Aestuariirhabdaceae</taxon>
        <taxon>Aestuariirhabdus</taxon>
    </lineage>
</organism>
<dbReference type="InterPro" id="IPR012338">
    <property type="entry name" value="Beta-lactam/transpept-like"/>
</dbReference>